<reference evidence="7 8" key="1">
    <citation type="submission" date="2016-11" db="EMBL/GenBank/DDBJ databases">
        <authorList>
            <person name="Jaros S."/>
            <person name="Januszkiewicz K."/>
            <person name="Wedrychowicz H."/>
        </authorList>
    </citation>
    <scope>NUCLEOTIDE SEQUENCE [LARGE SCALE GENOMIC DNA]</scope>
    <source>
        <strain evidence="7 8">DSM 17477</strain>
    </source>
</reference>
<keyword evidence="2 5" id="KW-0285">Flavoprotein</keyword>
<evidence type="ECO:0000313" key="8">
    <source>
        <dbReference type="Proteomes" id="UP000184052"/>
    </source>
</evidence>
<evidence type="ECO:0000256" key="1">
    <source>
        <dbReference type="ARBA" id="ARBA00008366"/>
    </source>
</evidence>
<dbReference type="InterPro" id="IPR000415">
    <property type="entry name" value="Nitroreductase-like"/>
</dbReference>
<dbReference type="SUPFAM" id="SSF55469">
    <property type="entry name" value="FMN-dependent nitroreductase-like"/>
    <property type="match status" value="1"/>
</dbReference>
<comment type="similarity">
    <text evidence="1 5">Belongs to the flavin oxidoreductase frp family.</text>
</comment>
<name>A0A1M6HQ80_9FIRM</name>
<evidence type="ECO:0000256" key="5">
    <source>
        <dbReference type="PIRNR" id="PIRNR005426"/>
    </source>
</evidence>
<evidence type="ECO:0000313" key="7">
    <source>
        <dbReference type="EMBL" id="SHJ24351.1"/>
    </source>
</evidence>
<accession>A0A1M6HQ80</accession>
<dbReference type="InterPro" id="IPR029479">
    <property type="entry name" value="Nitroreductase"/>
</dbReference>
<keyword evidence="4 5" id="KW-0560">Oxidoreductase</keyword>
<dbReference type="InterPro" id="IPR016446">
    <property type="entry name" value="Flavin_OxRdtase_Frp"/>
</dbReference>
<feature type="domain" description="Nitroreductase" evidence="6">
    <location>
        <begin position="8"/>
        <end position="164"/>
    </location>
</feature>
<evidence type="ECO:0000256" key="4">
    <source>
        <dbReference type="ARBA" id="ARBA00023002"/>
    </source>
</evidence>
<protein>
    <submittedName>
        <fullName evidence="7">FMN reductase [NAD(P)H]</fullName>
    </submittedName>
</protein>
<dbReference type="Pfam" id="PF00881">
    <property type="entry name" value="Nitroreductase"/>
    <property type="match status" value="1"/>
</dbReference>
<dbReference type="PIRSF" id="PIRSF005426">
    <property type="entry name" value="Frp"/>
    <property type="match status" value="1"/>
</dbReference>
<dbReference type="RefSeq" id="WP_073049503.1">
    <property type="nucleotide sequence ID" value="NZ_FQZL01000014.1"/>
</dbReference>
<keyword evidence="8" id="KW-1185">Reference proteome</keyword>
<evidence type="ECO:0000256" key="3">
    <source>
        <dbReference type="ARBA" id="ARBA00022643"/>
    </source>
</evidence>
<proteinExistence type="inferred from homology"/>
<dbReference type="AlphaFoldDB" id="A0A1M6HQ80"/>
<keyword evidence="5" id="KW-0521">NADP</keyword>
<organism evidence="7 8">
    <name type="scientific">Dethiosulfatibacter aminovorans DSM 17477</name>
    <dbReference type="NCBI Taxonomy" id="1121476"/>
    <lineage>
        <taxon>Bacteria</taxon>
        <taxon>Bacillati</taxon>
        <taxon>Bacillota</taxon>
        <taxon>Tissierellia</taxon>
        <taxon>Dethiosulfatibacter</taxon>
    </lineage>
</organism>
<dbReference type="Proteomes" id="UP000184052">
    <property type="component" value="Unassembled WGS sequence"/>
</dbReference>
<evidence type="ECO:0000256" key="2">
    <source>
        <dbReference type="ARBA" id="ARBA00022630"/>
    </source>
</evidence>
<dbReference type="Gene3D" id="3.40.109.10">
    <property type="entry name" value="NADH Oxidase"/>
    <property type="match status" value="1"/>
</dbReference>
<sequence>MNEVLKMIDERASCRSFLEKEIPEDILNQVLDAACSTPSGGNFQAYSIIKVKDKEKKLKLQKYSRDQKFISRAPVNLVFCIDYRRIKRIIEVEPSPFNFTEQFKDLWMTIIDASISAHTACLAAESLSLKSIYIGNILNEAGKISQLLNLPDYVFPVIMVTLGYPKSPIKPPRKYGRNVLVHDEEYKDMDINDLFKEYKKKNSNWKMKATDKFVDRLYKTALEYHGRDYADKCRDYVLEKGAISPYQYWFGCYYLDDGFLDNEAFFEEMRKKLFTWV</sequence>
<dbReference type="EMBL" id="FQZL01000014">
    <property type="protein sequence ID" value="SHJ24351.1"/>
    <property type="molecule type" value="Genomic_DNA"/>
</dbReference>
<dbReference type="PANTHER" id="PTHR43425">
    <property type="entry name" value="OXYGEN-INSENSITIVE NADPH NITROREDUCTASE"/>
    <property type="match status" value="1"/>
</dbReference>
<dbReference type="STRING" id="1121476.SAMN02745751_02063"/>
<dbReference type="GO" id="GO:0016491">
    <property type="term" value="F:oxidoreductase activity"/>
    <property type="evidence" value="ECO:0007669"/>
    <property type="project" value="UniProtKB-UniRule"/>
</dbReference>
<evidence type="ECO:0000259" key="6">
    <source>
        <dbReference type="Pfam" id="PF00881"/>
    </source>
</evidence>
<dbReference type="PANTHER" id="PTHR43425:SF2">
    <property type="entry name" value="OXYGEN-INSENSITIVE NADPH NITROREDUCTASE"/>
    <property type="match status" value="1"/>
</dbReference>
<gene>
    <name evidence="7" type="ORF">SAMN02745751_02063</name>
</gene>
<keyword evidence="3 5" id="KW-0288">FMN</keyword>